<organism evidence="6 7">
    <name type="scientific">Paenibacillus chartarius</name>
    <dbReference type="NCBI Taxonomy" id="747481"/>
    <lineage>
        <taxon>Bacteria</taxon>
        <taxon>Bacillati</taxon>
        <taxon>Bacillota</taxon>
        <taxon>Bacilli</taxon>
        <taxon>Bacillales</taxon>
        <taxon>Paenibacillaceae</taxon>
        <taxon>Paenibacillus</taxon>
    </lineage>
</organism>
<dbReference type="InterPro" id="IPR058637">
    <property type="entry name" value="YknX-like_C"/>
</dbReference>
<feature type="domain" description="YknX-like C-terminal permuted SH3-like" evidence="4">
    <location>
        <begin position="291"/>
        <end position="356"/>
    </location>
</feature>
<dbReference type="InterPro" id="IPR058625">
    <property type="entry name" value="MdtA-like_BSH"/>
</dbReference>
<keyword evidence="7" id="KW-1185">Reference proteome</keyword>
<evidence type="ECO:0000256" key="2">
    <source>
        <dbReference type="SAM" id="Coils"/>
    </source>
</evidence>
<evidence type="ECO:0000313" key="7">
    <source>
        <dbReference type="Proteomes" id="UP001589776"/>
    </source>
</evidence>
<feature type="domain" description="Multidrug resistance protein MdtA-like barrel-sandwich hybrid" evidence="3">
    <location>
        <begin position="65"/>
        <end position="199"/>
    </location>
</feature>
<keyword evidence="2" id="KW-0175">Coiled coil</keyword>
<dbReference type="InterPro" id="IPR006143">
    <property type="entry name" value="RND_pump_MFP"/>
</dbReference>
<feature type="domain" description="YknX-like beta-barrel" evidence="5">
    <location>
        <begin position="204"/>
        <end position="280"/>
    </location>
</feature>
<comment type="similarity">
    <text evidence="1">Belongs to the membrane fusion protein (MFP) (TC 8.A.1) family.</text>
</comment>
<feature type="coiled-coil region" evidence="2">
    <location>
        <begin position="91"/>
        <end position="118"/>
    </location>
</feature>
<dbReference type="NCBIfam" id="TIGR01730">
    <property type="entry name" value="RND_mfp"/>
    <property type="match status" value="1"/>
</dbReference>
<dbReference type="PANTHER" id="PTHR30469:SF15">
    <property type="entry name" value="HLYD FAMILY OF SECRETION PROTEINS"/>
    <property type="match status" value="1"/>
</dbReference>
<dbReference type="RefSeq" id="WP_377473518.1">
    <property type="nucleotide sequence ID" value="NZ_JBHLWN010000105.1"/>
</dbReference>
<dbReference type="Gene3D" id="2.40.420.20">
    <property type="match status" value="1"/>
</dbReference>
<dbReference type="SUPFAM" id="SSF111369">
    <property type="entry name" value="HlyD-like secretion proteins"/>
    <property type="match status" value="1"/>
</dbReference>
<evidence type="ECO:0000256" key="1">
    <source>
        <dbReference type="ARBA" id="ARBA00009477"/>
    </source>
</evidence>
<comment type="caution">
    <text evidence="6">The sequence shown here is derived from an EMBL/GenBank/DDBJ whole genome shotgun (WGS) entry which is preliminary data.</text>
</comment>
<sequence length="357" mass="37903">MKKAIWGVVIVVIVAVIALGFVLSGGEGQASNLETVTVEQGTIADTLYVNGKVESESETTAYTEMSGKITKLFVREGDTVAAGQVLLELDTTELQEQLAREETNLRIIEEERTKEIKQHFDEFKKSRFEQGTSANVKAEQPDGSLYELKKRNQQLTIESIRAKLLLAQVKAAAGGVITELQAAVGQTVTGGASVATIVDLQKLRIKANLNELDAGKVKAGMDTVISGDAFSQQFKGKVQSLAAIAQTPQTGTSKEPYVEMTVKPENATAELKPGFTAAIAVTLPATPRPIVPHAAVLSEAGSSYVFVVKDGVLAKTAVTTGSENESMIAIESGVSAGDRIVAQASDKLQDKAKVNVQ</sequence>
<evidence type="ECO:0000313" key="6">
    <source>
        <dbReference type="EMBL" id="MFC0215892.1"/>
    </source>
</evidence>
<dbReference type="Gene3D" id="2.40.50.100">
    <property type="match status" value="1"/>
</dbReference>
<evidence type="ECO:0000259" key="4">
    <source>
        <dbReference type="Pfam" id="PF25989"/>
    </source>
</evidence>
<protein>
    <submittedName>
        <fullName evidence="6">Efflux RND transporter periplasmic adaptor subunit</fullName>
    </submittedName>
</protein>
<dbReference type="EMBL" id="JBHLWN010000105">
    <property type="protein sequence ID" value="MFC0215892.1"/>
    <property type="molecule type" value="Genomic_DNA"/>
</dbReference>
<gene>
    <name evidence="6" type="ORF">ACFFK0_26190</name>
</gene>
<dbReference type="InterPro" id="IPR058636">
    <property type="entry name" value="Beta-barrel_YknX"/>
</dbReference>
<dbReference type="Gene3D" id="2.40.30.170">
    <property type="match status" value="1"/>
</dbReference>
<accession>A0ABV6DTJ8</accession>
<name>A0ABV6DTJ8_9BACL</name>
<proteinExistence type="inferred from homology"/>
<reference evidence="6 7" key="1">
    <citation type="submission" date="2024-09" db="EMBL/GenBank/DDBJ databases">
        <authorList>
            <person name="Sun Q."/>
            <person name="Mori K."/>
        </authorList>
    </citation>
    <scope>NUCLEOTIDE SEQUENCE [LARGE SCALE GENOMIC DNA]</scope>
    <source>
        <strain evidence="6 7">CCM 7759</strain>
    </source>
</reference>
<dbReference type="PANTHER" id="PTHR30469">
    <property type="entry name" value="MULTIDRUG RESISTANCE PROTEIN MDTA"/>
    <property type="match status" value="1"/>
</dbReference>
<dbReference type="Pfam" id="PF25989">
    <property type="entry name" value="YknX_C"/>
    <property type="match status" value="1"/>
</dbReference>
<evidence type="ECO:0000259" key="5">
    <source>
        <dbReference type="Pfam" id="PF25990"/>
    </source>
</evidence>
<dbReference type="Pfam" id="PF25990">
    <property type="entry name" value="Beta-barrel_YknX"/>
    <property type="match status" value="1"/>
</dbReference>
<evidence type="ECO:0000259" key="3">
    <source>
        <dbReference type="Pfam" id="PF25917"/>
    </source>
</evidence>
<dbReference type="Proteomes" id="UP001589776">
    <property type="component" value="Unassembled WGS sequence"/>
</dbReference>
<dbReference type="Pfam" id="PF25917">
    <property type="entry name" value="BSH_RND"/>
    <property type="match status" value="1"/>
</dbReference>